<organism evidence="1 2">
    <name type="scientific">Ensete ventricosum</name>
    <name type="common">Abyssinian banana</name>
    <name type="synonym">Musa ensete</name>
    <dbReference type="NCBI Taxonomy" id="4639"/>
    <lineage>
        <taxon>Eukaryota</taxon>
        <taxon>Viridiplantae</taxon>
        <taxon>Streptophyta</taxon>
        <taxon>Embryophyta</taxon>
        <taxon>Tracheophyta</taxon>
        <taxon>Spermatophyta</taxon>
        <taxon>Magnoliopsida</taxon>
        <taxon>Liliopsida</taxon>
        <taxon>Zingiberales</taxon>
        <taxon>Musaceae</taxon>
        <taxon>Ensete</taxon>
    </lineage>
</organism>
<keyword evidence="2" id="KW-1185">Reference proteome</keyword>
<comment type="caution">
    <text evidence="1">The sequence shown here is derived from an EMBL/GenBank/DDBJ whole genome shotgun (WGS) entry which is preliminary data.</text>
</comment>
<dbReference type="Proteomes" id="UP001222027">
    <property type="component" value="Unassembled WGS sequence"/>
</dbReference>
<protein>
    <submittedName>
        <fullName evidence="1">Uncharacterized protein</fullName>
    </submittedName>
</protein>
<gene>
    <name evidence="1" type="ORF">OPV22_015359</name>
</gene>
<evidence type="ECO:0000313" key="1">
    <source>
        <dbReference type="EMBL" id="KAJ8493638.1"/>
    </source>
</evidence>
<name>A0AAV8R5B9_ENSVE</name>
<sequence>MERPIHRIRAAGSGDFGLGYSSEGRRSVGVIKEHEEEKGGDPFQGSTALAAVVVITPVWLVRTVFFQNEAELAVGRMHPNEDWMYPPKYLHHPSKIGVLNVTAGLDFHAELDDSAYILIWDKLFCFQCKEFILLSQEILSISWNTSGTGLPKDKFLMRMVRLGRDSHSVSIDQDSPDDVVG</sequence>
<proteinExistence type="predicted"/>
<accession>A0AAV8R5B9</accession>
<dbReference type="AlphaFoldDB" id="A0AAV8R5B9"/>
<reference evidence="1 2" key="1">
    <citation type="submission" date="2022-12" db="EMBL/GenBank/DDBJ databases">
        <title>Chromosome-scale assembly of the Ensete ventricosum genome.</title>
        <authorList>
            <person name="Dussert Y."/>
            <person name="Stocks J."/>
            <person name="Wendawek A."/>
            <person name="Woldeyes F."/>
            <person name="Nichols R.A."/>
            <person name="Borrell J.S."/>
        </authorList>
    </citation>
    <scope>NUCLEOTIDE SEQUENCE [LARGE SCALE GENOMIC DNA]</scope>
    <source>
        <strain evidence="2">cv. Maze</strain>
        <tissue evidence="1">Seeds</tissue>
    </source>
</reference>
<dbReference type="EMBL" id="JAQQAF010000004">
    <property type="protein sequence ID" value="KAJ8493638.1"/>
    <property type="molecule type" value="Genomic_DNA"/>
</dbReference>
<evidence type="ECO:0000313" key="2">
    <source>
        <dbReference type="Proteomes" id="UP001222027"/>
    </source>
</evidence>